<dbReference type="Pfam" id="PF00595">
    <property type="entry name" value="PDZ"/>
    <property type="match status" value="1"/>
</dbReference>
<dbReference type="InterPro" id="IPR001478">
    <property type="entry name" value="PDZ"/>
</dbReference>
<protein>
    <recommendedName>
        <fullName evidence="2">PDZ domain-containing protein</fullName>
    </recommendedName>
</protein>
<feature type="non-terminal residue" evidence="3">
    <location>
        <position position="247"/>
    </location>
</feature>
<feature type="non-terminal residue" evidence="3">
    <location>
        <position position="1"/>
    </location>
</feature>
<proteinExistence type="predicted"/>
<dbReference type="GO" id="GO:0005912">
    <property type="term" value="C:adherens junction"/>
    <property type="evidence" value="ECO:0007669"/>
    <property type="project" value="TreeGrafter"/>
</dbReference>
<dbReference type="InterPro" id="IPR036034">
    <property type="entry name" value="PDZ_sf"/>
</dbReference>
<dbReference type="PANTHER" id="PTHR16484:SF17">
    <property type="entry name" value="BAZOOKA, ISOFORM B"/>
    <property type="match status" value="1"/>
</dbReference>
<name>J9EJ61_WUCBA</name>
<feature type="region of interest" description="Disordered" evidence="1">
    <location>
        <begin position="76"/>
        <end position="100"/>
    </location>
</feature>
<feature type="compositionally biased region" description="Polar residues" evidence="1">
    <location>
        <begin position="78"/>
        <end position="96"/>
    </location>
</feature>
<dbReference type="GO" id="GO:0005938">
    <property type="term" value="C:cell cortex"/>
    <property type="evidence" value="ECO:0007669"/>
    <property type="project" value="TreeGrafter"/>
</dbReference>
<evidence type="ECO:0000313" key="4">
    <source>
        <dbReference type="Proteomes" id="UP000004810"/>
    </source>
</evidence>
<evidence type="ECO:0000256" key="1">
    <source>
        <dbReference type="SAM" id="MobiDB-lite"/>
    </source>
</evidence>
<dbReference type="GO" id="GO:0016324">
    <property type="term" value="C:apical plasma membrane"/>
    <property type="evidence" value="ECO:0007669"/>
    <property type="project" value="TreeGrafter"/>
</dbReference>
<organism evidence="3 4">
    <name type="scientific">Wuchereria bancrofti</name>
    <dbReference type="NCBI Taxonomy" id="6293"/>
    <lineage>
        <taxon>Eukaryota</taxon>
        <taxon>Metazoa</taxon>
        <taxon>Ecdysozoa</taxon>
        <taxon>Nematoda</taxon>
        <taxon>Chromadorea</taxon>
        <taxon>Rhabditida</taxon>
        <taxon>Spirurina</taxon>
        <taxon>Spiruromorpha</taxon>
        <taxon>Filarioidea</taxon>
        <taxon>Onchocercidae</taxon>
        <taxon>Wuchereria</taxon>
    </lineage>
</organism>
<dbReference type="GO" id="GO:0035091">
    <property type="term" value="F:phosphatidylinositol binding"/>
    <property type="evidence" value="ECO:0007669"/>
    <property type="project" value="TreeGrafter"/>
</dbReference>
<dbReference type="GO" id="GO:0008104">
    <property type="term" value="P:intracellular protein localization"/>
    <property type="evidence" value="ECO:0007669"/>
    <property type="project" value="TreeGrafter"/>
</dbReference>
<evidence type="ECO:0000259" key="2">
    <source>
        <dbReference type="PROSITE" id="PS50106"/>
    </source>
</evidence>
<feature type="region of interest" description="Disordered" evidence="1">
    <location>
        <begin position="13"/>
        <end position="37"/>
    </location>
</feature>
<dbReference type="Proteomes" id="UP000004810">
    <property type="component" value="Unassembled WGS sequence"/>
</dbReference>
<dbReference type="PANTHER" id="PTHR16484">
    <property type="entry name" value="PARTITIONING DEFECTIVE 3 RELATED"/>
    <property type="match status" value="1"/>
</dbReference>
<dbReference type="SMART" id="SM00228">
    <property type="entry name" value="PDZ"/>
    <property type="match status" value="1"/>
</dbReference>
<accession>J9EJ61</accession>
<dbReference type="GO" id="GO:0030010">
    <property type="term" value="P:establishment of cell polarity"/>
    <property type="evidence" value="ECO:0007669"/>
    <property type="project" value="TreeGrafter"/>
</dbReference>
<dbReference type="GO" id="GO:0007155">
    <property type="term" value="P:cell adhesion"/>
    <property type="evidence" value="ECO:0007669"/>
    <property type="project" value="TreeGrafter"/>
</dbReference>
<sequence length="247" mass="27288">DGLRVISDNAHTLQQKPSSSAVITGPESISPQHLPSTQFDQKHNDISNTCRVYHSALKNVGGSPRSKYRVTISPDVDCQSSQESPTLTKESPMTRTSARKSRLTDNFFDAKERLEEKLAGGINSCVVKGDMKSPKLIPLMEAASRGQTVIILSDTTINMKLGIEISPVYDPSNDMRLQAVEIRQIDDESRVGSDGRLRIGDRIVEINQRPVYQMSISRAHAYLHEIQAVAHPSLTIDRSIETFASDS</sequence>
<dbReference type="InterPro" id="IPR052213">
    <property type="entry name" value="PAR3"/>
</dbReference>
<dbReference type="Gene3D" id="2.30.42.10">
    <property type="match status" value="1"/>
</dbReference>
<reference evidence="4" key="1">
    <citation type="submission" date="2012-08" db="EMBL/GenBank/DDBJ databases">
        <title>The Genome Sequence of Wuchereria bancrofti.</title>
        <authorList>
            <person name="Nutman T.B."/>
            <person name="Fink D.L."/>
            <person name="Russ C."/>
            <person name="Young S."/>
            <person name="Zeng Q."/>
            <person name="Koehrsen M."/>
            <person name="Alvarado L."/>
            <person name="Berlin A."/>
            <person name="Chapman S.B."/>
            <person name="Chen Z."/>
            <person name="Freedman E."/>
            <person name="Gellesch M."/>
            <person name="Goldberg J."/>
            <person name="Griggs A."/>
            <person name="Gujja S."/>
            <person name="Heilman E.R."/>
            <person name="Heiman D."/>
            <person name="Hepburn T."/>
            <person name="Howarth C."/>
            <person name="Jen D."/>
            <person name="Larson L."/>
            <person name="Lewis B."/>
            <person name="Mehta T."/>
            <person name="Park D."/>
            <person name="Pearson M."/>
            <person name="Roberts A."/>
            <person name="Saif S."/>
            <person name="Shea T."/>
            <person name="Shenoy N."/>
            <person name="Sisk P."/>
            <person name="Stolte C."/>
            <person name="Sykes S."/>
            <person name="Walk T."/>
            <person name="White J."/>
            <person name="Yandava C."/>
            <person name="Haas B."/>
            <person name="Henn M.R."/>
            <person name="Nusbaum C."/>
            <person name="Birren B."/>
        </authorList>
    </citation>
    <scope>NUCLEOTIDE SEQUENCE [LARGE SCALE GENOMIC DNA]</scope>
    <source>
        <strain evidence="4">NA</strain>
    </source>
</reference>
<dbReference type="GO" id="GO:0000226">
    <property type="term" value="P:microtubule cytoskeleton organization"/>
    <property type="evidence" value="ECO:0007669"/>
    <property type="project" value="TreeGrafter"/>
</dbReference>
<dbReference type="GO" id="GO:0051660">
    <property type="term" value="P:establishment of centrosome localization"/>
    <property type="evidence" value="ECO:0007669"/>
    <property type="project" value="TreeGrafter"/>
</dbReference>
<feature type="domain" description="PDZ" evidence="2">
    <location>
        <begin position="149"/>
        <end position="225"/>
    </location>
</feature>
<dbReference type="CDD" id="cd00136">
    <property type="entry name" value="PDZ_canonical"/>
    <property type="match status" value="1"/>
</dbReference>
<evidence type="ECO:0000313" key="3">
    <source>
        <dbReference type="EMBL" id="EJW75424.1"/>
    </source>
</evidence>
<dbReference type="GO" id="GO:0045197">
    <property type="term" value="P:establishment or maintenance of epithelial cell apical/basal polarity"/>
    <property type="evidence" value="ECO:0007669"/>
    <property type="project" value="TreeGrafter"/>
</dbReference>
<dbReference type="GO" id="GO:0043296">
    <property type="term" value="C:apical junction complex"/>
    <property type="evidence" value="ECO:0007669"/>
    <property type="project" value="TreeGrafter"/>
</dbReference>
<dbReference type="AlphaFoldDB" id="J9EJ61"/>
<dbReference type="EMBL" id="ADBV01010577">
    <property type="protein sequence ID" value="EJW75424.1"/>
    <property type="molecule type" value="Genomic_DNA"/>
</dbReference>
<comment type="caution">
    <text evidence="3">The sequence shown here is derived from an EMBL/GenBank/DDBJ whole genome shotgun (WGS) entry which is preliminary data.</text>
</comment>
<dbReference type="PROSITE" id="PS50106">
    <property type="entry name" value="PDZ"/>
    <property type="match status" value="1"/>
</dbReference>
<gene>
    <name evidence="3" type="ORF">WUBG_13668</name>
</gene>
<dbReference type="SUPFAM" id="SSF50156">
    <property type="entry name" value="PDZ domain-like"/>
    <property type="match status" value="1"/>
</dbReference>